<evidence type="ECO:0000313" key="1">
    <source>
        <dbReference type="EMBL" id="MPM02551.1"/>
    </source>
</evidence>
<dbReference type="AlphaFoldDB" id="A0A644WGE8"/>
<accession>A0A644WGE8</accession>
<organism evidence="1">
    <name type="scientific">bioreactor metagenome</name>
    <dbReference type="NCBI Taxonomy" id="1076179"/>
    <lineage>
        <taxon>unclassified sequences</taxon>
        <taxon>metagenomes</taxon>
        <taxon>ecological metagenomes</taxon>
    </lineage>
</organism>
<proteinExistence type="predicted"/>
<protein>
    <submittedName>
        <fullName evidence="1">Uncharacterized protein</fullName>
    </submittedName>
</protein>
<comment type="caution">
    <text evidence="1">The sequence shown here is derived from an EMBL/GenBank/DDBJ whole genome shotgun (WGS) entry which is preliminary data.</text>
</comment>
<name>A0A644WGE8_9ZZZZ</name>
<dbReference type="EMBL" id="VSSQ01000877">
    <property type="protein sequence ID" value="MPM02551.1"/>
    <property type="molecule type" value="Genomic_DNA"/>
</dbReference>
<sequence>MKILKITCFAFCVFLYGAINCQTFSDEYKKQWYYRDRLKYFVMPGIEPGQSILFSRRNLSFDQWDGTQYTMDIDQPRMKIGFCFGMLVTEYKLLKDNGPNASVCKTLTALNLALDALIRMNKYEDDTPWNYFAYSAGIKQII</sequence>
<reference evidence="1" key="1">
    <citation type="submission" date="2019-08" db="EMBL/GenBank/DDBJ databases">
        <authorList>
            <person name="Kucharzyk K."/>
            <person name="Murdoch R.W."/>
            <person name="Higgins S."/>
            <person name="Loffler F."/>
        </authorList>
    </citation>
    <scope>NUCLEOTIDE SEQUENCE</scope>
</reference>
<gene>
    <name evidence="1" type="ORF">SDC9_48800</name>
</gene>